<keyword evidence="3" id="KW-1185">Reference proteome</keyword>
<dbReference type="SUPFAM" id="SSF48452">
    <property type="entry name" value="TPR-like"/>
    <property type="match status" value="4"/>
</dbReference>
<comment type="caution">
    <text evidence="2">The sequence shown here is derived from an EMBL/GenBank/DDBJ whole genome shotgun (WGS) entry which is preliminary data.</text>
</comment>
<gene>
    <name evidence="2" type="ORF">EAH73_22230</name>
</gene>
<dbReference type="InterPro" id="IPR011990">
    <property type="entry name" value="TPR-like_helical_dom_sf"/>
</dbReference>
<dbReference type="Proteomes" id="UP000317646">
    <property type="component" value="Unassembled WGS sequence"/>
</dbReference>
<dbReference type="Pfam" id="PF12770">
    <property type="entry name" value="CHAT"/>
    <property type="match status" value="1"/>
</dbReference>
<dbReference type="EMBL" id="RCYZ01000016">
    <property type="protein sequence ID" value="TPG58461.1"/>
    <property type="molecule type" value="Genomic_DNA"/>
</dbReference>
<protein>
    <submittedName>
        <fullName evidence="2">CHAT domain-containing protein</fullName>
    </submittedName>
</protein>
<dbReference type="RefSeq" id="WP_140469648.1">
    <property type="nucleotide sequence ID" value="NZ_RCYZ01000016.1"/>
</dbReference>
<dbReference type="OrthoDB" id="9771112at2"/>
<reference evidence="2 3" key="1">
    <citation type="journal article" date="2019" name="Environ. Microbiol.">
        <title>Species interactions and distinct microbial communities in high Arctic permafrost affected cryosols are associated with the CH4 and CO2 gas fluxes.</title>
        <authorList>
            <person name="Altshuler I."/>
            <person name="Hamel J."/>
            <person name="Turney S."/>
            <person name="Magnuson E."/>
            <person name="Levesque R."/>
            <person name="Greer C."/>
            <person name="Whyte L.G."/>
        </authorList>
    </citation>
    <scope>NUCLEOTIDE SEQUENCE [LARGE SCALE GENOMIC DNA]</scope>
    <source>
        <strain evidence="2 3">S9.2P</strain>
    </source>
</reference>
<feature type="domain" description="CHAT" evidence="1">
    <location>
        <begin position="760"/>
        <end position="1033"/>
    </location>
</feature>
<dbReference type="AlphaFoldDB" id="A0A502G9Y4"/>
<evidence type="ECO:0000259" key="1">
    <source>
        <dbReference type="Pfam" id="PF12770"/>
    </source>
</evidence>
<name>A0A502G9Y4_9BACT</name>
<dbReference type="PANTHER" id="PTHR10098">
    <property type="entry name" value="RAPSYN-RELATED"/>
    <property type="match status" value="1"/>
</dbReference>
<dbReference type="InterPro" id="IPR024983">
    <property type="entry name" value="CHAT_dom"/>
</dbReference>
<proteinExistence type="predicted"/>
<dbReference type="PANTHER" id="PTHR10098:SF108">
    <property type="entry name" value="TETRATRICOPEPTIDE REPEAT PROTEIN 28"/>
    <property type="match status" value="1"/>
</dbReference>
<dbReference type="Gene3D" id="1.25.40.10">
    <property type="entry name" value="Tetratricopeptide repeat domain"/>
    <property type="match status" value="2"/>
</dbReference>
<accession>A0A502G9Y4</accession>
<sequence length="1038" mass="118290">MIKSELQILLQQIDEIEGDACIQLIRRALIIMQETRDIDWAFLQLKLGVSLKKSFTGNNAQNIDNAIKAFYLALQIYTREKHAYHWAITHGNLGNAYLDKLTGDTAQNIEKAIQLHEQASEIFTKEIYPEEWANTQYNLGNAYYKRAKDKNLSMENAIQAYRNALQVFTIEHFPFKRGYILNNLGLAYLDRLEGNSDENQDLAIYVFEEASQIDDYKNNTQEWVKVQVNLADTYAKRINGVPAENSECAVNAYKHALEVYALPGYSKELADTQQKLGTVYQFQPHGERSKNLEDALEIYNSALQFFTKETYPEEWADISINLNGVYIHRLRGDWKQNLEIALEISKSILEIFNKENNIKIWGDAQLGLGTTYAKRLLGDRPENLKHALEAYNLASQAYEQDKNIEQWAGVQINIGNIYLEPLIKSRFQNVEVQNIENGINAYTLALQVFTQANYPEQWAIIQINLGAAYRWRLQGNRPENIEKSINAYKSALQVYTKIHHTRLHLDTSYYLADLLYKEKQWPEAREVYENAHQALVLLRGDTYHQESRKYLSYENAELYANLIHCCLLLNDHAAAATYALSSKSRTLTELMAESSSSLDILLAQDPLLRAAWAPIQELKKRLDFLLNSFNLFDSFTSNTRQWQKRQADHIDTEIASLQRDINQLSDTMIFRFPALAGIRPLPQLSINQIQELLVELNSIPLVEYIQHGGGWCAFIFTPAEVYYVQLAGNLSELLFDSLFAIIADTFWVRDGQLIDQSTALKSMYSLLIAPLKAHTSIVGPLVLAPTGPLHLVPFQALADEQGHYLSEDCALSFIPSAATMYILHKQIRELNIKRNGVIKQRLLSVAYSDSNGNYLPHVLSEAKAISKHFTELVELLEEEALPERVIQKASQPFEVIHIGCHGSFNYDSLLDSGLLLAQQRLLTINDIRLHIRLQGRPLVTLSACQTGHTRPERADETNGLSWAFLAAGASAVVSSQWSVADEATRELFEAFYFSRRQADISDAEALRQAIQHLRQNPVYQEHPFFWAAFQVMGIPLPA</sequence>
<evidence type="ECO:0000313" key="3">
    <source>
        <dbReference type="Proteomes" id="UP000317646"/>
    </source>
</evidence>
<organism evidence="2 3">
    <name type="scientific">Hymenobacter nivis</name>
    <dbReference type="NCBI Taxonomy" id="1850093"/>
    <lineage>
        <taxon>Bacteria</taxon>
        <taxon>Pseudomonadati</taxon>
        <taxon>Bacteroidota</taxon>
        <taxon>Cytophagia</taxon>
        <taxon>Cytophagales</taxon>
        <taxon>Hymenobacteraceae</taxon>
        <taxon>Hymenobacter</taxon>
    </lineage>
</organism>
<evidence type="ECO:0000313" key="2">
    <source>
        <dbReference type="EMBL" id="TPG58461.1"/>
    </source>
</evidence>